<sequence>MIRQLFARDPAPPQPVLSAEIHLQNDLVVVHPTPPEASEDGLPLPRTALDDSLLSGSVIIVSDSDVLLWNIRIALVIYCKYRRPGEETWQQGIIYEQSRVFNHLDREARICTSLDRRTIHRQIDFALMVPSHVPTHEYLKMGIIIPQVRVSVEHSRNTWSETALAALPTLPPVYVNEREGGRTIAGRQMRTQSHSGHGDVKLPPPDPTDIVITHGSSTLGVPQHPVQTWIKNFAVIANANPTTAGTPRLRSHKRGVSAGAGEWDIYWWSDVYSVGGYVSPRIEFKHMSPQCTIFGIHVCILQTYTITPIETFRSSSSSDPDDQATKYIYPTETFVLQKDGQVPSFKRPSVTGNVLFNAAQHLPKSGSGGGGNGVTFTWEPGRIRLHDDHVMRPSVFPGTKTPFEIRHELSLRVFFSVVGETLHGTPIEGDGGTTAAGEMRMLVINLAERVASVCLTFSSPCEPLFHTRTAD</sequence>
<keyword evidence="2" id="KW-1185">Reference proteome</keyword>
<proteinExistence type="predicted"/>
<evidence type="ECO:0000313" key="1">
    <source>
        <dbReference type="EMBL" id="KAJ9107009.1"/>
    </source>
</evidence>
<name>A0ACC2W728_9TREE</name>
<accession>A0ACC2W728</accession>
<dbReference type="EMBL" id="JASBWR010000026">
    <property type="protein sequence ID" value="KAJ9107009.1"/>
    <property type="molecule type" value="Genomic_DNA"/>
</dbReference>
<protein>
    <submittedName>
        <fullName evidence="1">Uncharacterized protein</fullName>
    </submittedName>
</protein>
<reference evidence="1" key="1">
    <citation type="submission" date="2023-04" db="EMBL/GenBank/DDBJ databases">
        <title>Draft Genome sequencing of Naganishia species isolated from polar environments using Oxford Nanopore Technology.</title>
        <authorList>
            <person name="Leo P."/>
            <person name="Venkateswaran K."/>
        </authorList>
    </citation>
    <scope>NUCLEOTIDE SEQUENCE</scope>
    <source>
        <strain evidence="1">MNA-CCFEE 5261</strain>
    </source>
</reference>
<organism evidence="1 2">
    <name type="scientific">Naganishia cerealis</name>
    <dbReference type="NCBI Taxonomy" id="610337"/>
    <lineage>
        <taxon>Eukaryota</taxon>
        <taxon>Fungi</taxon>
        <taxon>Dikarya</taxon>
        <taxon>Basidiomycota</taxon>
        <taxon>Agaricomycotina</taxon>
        <taxon>Tremellomycetes</taxon>
        <taxon>Filobasidiales</taxon>
        <taxon>Filobasidiaceae</taxon>
        <taxon>Naganishia</taxon>
    </lineage>
</organism>
<dbReference type="Proteomes" id="UP001241377">
    <property type="component" value="Unassembled WGS sequence"/>
</dbReference>
<evidence type="ECO:0000313" key="2">
    <source>
        <dbReference type="Proteomes" id="UP001241377"/>
    </source>
</evidence>
<gene>
    <name evidence="1" type="ORF">QFC19_002877</name>
</gene>
<comment type="caution">
    <text evidence="1">The sequence shown here is derived from an EMBL/GenBank/DDBJ whole genome shotgun (WGS) entry which is preliminary data.</text>
</comment>